<organism evidence="7 8">
    <name type="scientific">Caenorhabditis auriculariae</name>
    <dbReference type="NCBI Taxonomy" id="2777116"/>
    <lineage>
        <taxon>Eukaryota</taxon>
        <taxon>Metazoa</taxon>
        <taxon>Ecdysozoa</taxon>
        <taxon>Nematoda</taxon>
        <taxon>Chromadorea</taxon>
        <taxon>Rhabditida</taxon>
        <taxon>Rhabditina</taxon>
        <taxon>Rhabditomorpha</taxon>
        <taxon>Rhabditoidea</taxon>
        <taxon>Rhabditidae</taxon>
        <taxon>Peloderinae</taxon>
        <taxon>Caenorhabditis</taxon>
    </lineage>
</organism>
<dbReference type="CDD" id="cd14233">
    <property type="entry name" value="GAT_TOM1_like"/>
    <property type="match status" value="1"/>
</dbReference>
<feature type="domain" description="GAT" evidence="6">
    <location>
        <begin position="243"/>
        <end position="331"/>
    </location>
</feature>
<dbReference type="AlphaFoldDB" id="A0A8S1H0F4"/>
<feature type="domain" description="VHS" evidence="5">
    <location>
        <begin position="56"/>
        <end position="189"/>
    </location>
</feature>
<dbReference type="InterPro" id="IPR014645">
    <property type="entry name" value="TOM1"/>
</dbReference>
<dbReference type="PANTHER" id="PTHR13856:SF137">
    <property type="entry name" value="GH05942P"/>
    <property type="match status" value="1"/>
</dbReference>
<dbReference type="Gene3D" id="1.25.40.90">
    <property type="match status" value="1"/>
</dbReference>
<dbReference type="SUPFAM" id="SSF89009">
    <property type="entry name" value="GAT-like domain"/>
    <property type="match status" value="1"/>
</dbReference>
<keyword evidence="8" id="KW-1185">Reference proteome</keyword>
<evidence type="ECO:0000259" key="6">
    <source>
        <dbReference type="PROSITE" id="PS50909"/>
    </source>
</evidence>
<dbReference type="CDD" id="cd03565">
    <property type="entry name" value="VHS_Tom1_like"/>
    <property type="match status" value="1"/>
</dbReference>
<dbReference type="InterPro" id="IPR002014">
    <property type="entry name" value="VHS_dom"/>
</dbReference>
<dbReference type="InterPro" id="IPR038425">
    <property type="entry name" value="GAT_sf"/>
</dbReference>
<dbReference type="PANTHER" id="PTHR13856">
    <property type="entry name" value="VHS DOMAIN CONTAINING PROTEIN FAMILY"/>
    <property type="match status" value="1"/>
</dbReference>
<dbReference type="GO" id="GO:0035091">
    <property type="term" value="F:phosphatidylinositol binding"/>
    <property type="evidence" value="ECO:0007669"/>
    <property type="project" value="InterPro"/>
</dbReference>
<dbReference type="PROSITE" id="PS50909">
    <property type="entry name" value="GAT"/>
    <property type="match status" value="1"/>
</dbReference>
<dbReference type="PROSITE" id="PS50179">
    <property type="entry name" value="VHS"/>
    <property type="match status" value="1"/>
</dbReference>
<dbReference type="GO" id="GO:0043130">
    <property type="term" value="F:ubiquitin binding"/>
    <property type="evidence" value="ECO:0007669"/>
    <property type="project" value="InterPro"/>
</dbReference>
<feature type="compositionally biased region" description="Basic and acidic residues" evidence="4">
    <location>
        <begin position="424"/>
        <end position="441"/>
    </location>
</feature>
<dbReference type="GO" id="GO:0030276">
    <property type="term" value="F:clathrin binding"/>
    <property type="evidence" value="ECO:0007669"/>
    <property type="project" value="TreeGrafter"/>
</dbReference>
<dbReference type="GO" id="GO:0016020">
    <property type="term" value="C:membrane"/>
    <property type="evidence" value="ECO:0007669"/>
    <property type="project" value="TreeGrafter"/>
</dbReference>
<dbReference type="Proteomes" id="UP000835052">
    <property type="component" value="Unassembled WGS sequence"/>
</dbReference>
<dbReference type="EMBL" id="CAJGYM010000009">
    <property type="protein sequence ID" value="CAD6188832.1"/>
    <property type="molecule type" value="Genomic_DNA"/>
</dbReference>
<keyword evidence="2" id="KW-0813">Transport</keyword>
<evidence type="ECO:0000313" key="8">
    <source>
        <dbReference type="Proteomes" id="UP000835052"/>
    </source>
</evidence>
<keyword evidence="3" id="KW-0653">Protein transport</keyword>
<sequence>MSQKQVPKRMSNVGEQVSKTVESAKETVAKAGEAVSDFFQGNPFSTPVGRKIELATDANVLATENWGLNMEICDFINGHEDGARDAVRAIKKRLQSNMSRNNAVVMYTLTVLETCVKNCDRRFHFLVCSKDFAQEMVKLIGSKFDAPQIIQERVLGLIQAWADAFRSDPDLQGVVQVYEDLKGKGVLFPASDLDSLAPIKTPKRTVFTTPAPVAPAPSAYQQVNYDVLPIREQGQEPINATPEQLTKLRADLDIVNGNLKVFREALADIVPRKETGDELQLLADLYASCKKMQQRVLDLIRYLSNEEVTYELLMLNDSFNNTFEKYERYMANRQKEEGAAPPVGHASVGDLIDIGQEHRSLGEQLSALKVSSANGSIGGATSSSSKDTYKANSEPQAGVGLAQAVHAKIPTDNEAAEMAQWLEVQEKPKPKTKEEEENEKL</sequence>
<dbReference type="Pfam" id="PF00790">
    <property type="entry name" value="VHS"/>
    <property type="match status" value="1"/>
</dbReference>
<reference evidence="7" key="1">
    <citation type="submission" date="2020-10" db="EMBL/GenBank/DDBJ databases">
        <authorList>
            <person name="Kikuchi T."/>
        </authorList>
    </citation>
    <scope>NUCLEOTIDE SEQUENCE</scope>
    <source>
        <strain evidence="7">NKZ352</strain>
    </source>
</reference>
<feature type="compositionally biased region" description="Polar residues" evidence="4">
    <location>
        <begin position="372"/>
        <end position="395"/>
    </location>
</feature>
<comment type="caution">
    <text evidence="7">The sequence shown here is derived from an EMBL/GenBank/DDBJ whole genome shotgun (WGS) entry which is preliminary data.</text>
</comment>
<evidence type="ECO:0000256" key="3">
    <source>
        <dbReference type="ARBA" id="ARBA00022927"/>
    </source>
</evidence>
<accession>A0A8S1H0F4</accession>
<gene>
    <name evidence="7" type="ORF">CAUJ_LOCUS4751</name>
</gene>
<proteinExistence type="inferred from homology"/>
<dbReference type="InterPro" id="IPR004152">
    <property type="entry name" value="GAT_dom"/>
</dbReference>
<dbReference type="GO" id="GO:0005768">
    <property type="term" value="C:endosome"/>
    <property type="evidence" value="ECO:0007669"/>
    <property type="project" value="TreeGrafter"/>
</dbReference>
<name>A0A8S1H0F4_9PELO</name>
<feature type="region of interest" description="Disordered" evidence="4">
    <location>
        <begin position="372"/>
        <end position="441"/>
    </location>
</feature>
<dbReference type="SUPFAM" id="SSF48464">
    <property type="entry name" value="ENTH/VHS domain"/>
    <property type="match status" value="1"/>
</dbReference>
<dbReference type="SMART" id="SM00288">
    <property type="entry name" value="VHS"/>
    <property type="match status" value="1"/>
</dbReference>
<evidence type="ECO:0000256" key="2">
    <source>
        <dbReference type="ARBA" id="ARBA00022448"/>
    </source>
</evidence>
<dbReference type="OrthoDB" id="2018246at2759"/>
<evidence type="ECO:0008006" key="9">
    <source>
        <dbReference type="Google" id="ProtNLM"/>
    </source>
</evidence>
<evidence type="ECO:0000259" key="5">
    <source>
        <dbReference type="PROSITE" id="PS50179"/>
    </source>
</evidence>
<evidence type="ECO:0000256" key="4">
    <source>
        <dbReference type="SAM" id="MobiDB-lite"/>
    </source>
</evidence>
<dbReference type="GO" id="GO:0015031">
    <property type="term" value="P:protein transport"/>
    <property type="evidence" value="ECO:0007669"/>
    <property type="project" value="UniProtKB-KW"/>
</dbReference>
<dbReference type="Gene3D" id="1.20.58.160">
    <property type="match status" value="1"/>
</dbReference>
<evidence type="ECO:0000313" key="7">
    <source>
        <dbReference type="EMBL" id="CAD6188832.1"/>
    </source>
</evidence>
<dbReference type="GO" id="GO:0007165">
    <property type="term" value="P:signal transduction"/>
    <property type="evidence" value="ECO:0007669"/>
    <property type="project" value="TreeGrafter"/>
</dbReference>
<comment type="similarity">
    <text evidence="1">Belongs to the TOM1 family.</text>
</comment>
<dbReference type="Pfam" id="PF03127">
    <property type="entry name" value="GAT"/>
    <property type="match status" value="1"/>
</dbReference>
<dbReference type="PIRSF" id="PIRSF036948">
    <property type="entry name" value="TOM1"/>
    <property type="match status" value="1"/>
</dbReference>
<protein>
    <recommendedName>
        <fullName evidence="9">VHS domain-containing protein</fullName>
    </recommendedName>
</protein>
<dbReference type="InterPro" id="IPR008942">
    <property type="entry name" value="ENTH_VHS"/>
</dbReference>
<evidence type="ECO:0000256" key="1">
    <source>
        <dbReference type="ARBA" id="ARBA00007708"/>
    </source>
</evidence>